<dbReference type="Pfam" id="PF00563">
    <property type="entry name" value="EAL"/>
    <property type="match status" value="1"/>
</dbReference>
<dbReference type="EMBL" id="BAABBQ010000001">
    <property type="protein sequence ID" value="GAA4017486.1"/>
    <property type="molecule type" value="Genomic_DNA"/>
</dbReference>
<feature type="domain" description="GGDEF" evidence="3">
    <location>
        <begin position="388"/>
        <end position="520"/>
    </location>
</feature>
<dbReference type="CDD" id="cd01949">
    <property type="entry name" value="GGDEF"/>
    <property type="match status" value="1"/>
</dbReference>
<dbReference type="CDD" id="cd01948">
    <property type="entry name" value="EAL"/>
    <property type="match status" value="1"/>
</dbReference>
<dbReference type="SUPFAM" id="SSF141868">
    <property type="entry name" value="EAL domain-like"/>
    <property type="match status" value="1"/>
</dbReference>
<dbReference type="InterPro" id="IPR035919">
    <property type="entry name" value="EAL_sf"/>
</dbReference>
<feature type="transmembrane region" description="Helical" evidence="1">
    <location>
        <begin position="76"/>
        <end position="94"/>
    </location>
</feature>
<reference evidence="5" key="1">
    <citation type="journal article" date="2019" name="Int. J. Syst. Evol. Microbiol.">
        <title>The Global Catalogue of Microorganisms (GCM) 10K type strain sequencing project: providing services to taxonomists for standard genome sequencing and annotation.</title>
        <authorList>
            <consortium name="The Broad Institute Genomics Platform"/>
            <consortium name="The Broad Institute Genome Sequencing Center for Infectious Disease"/>
            <person name="Wu L."/>
            <person name="Ma J."/>
        </authorList>
    </citation>
    <scope>NUCLEOTIDE SEQUENCE [LARGE SCALE GENOMIC DNA]</scope>
    <source>
        <strain evidence="5">JCM 17563</strain>
    </source>
</reference>
<dbReference type="InterPro" id="IPR035965">
    <property type="entry name" value="PAS-like_dom_sf"/>
</dbReference>
<evidence type="ECO:0000259" key="2">
    <source>
        <dbReference type="PROSITE" id="PS50883"/>
    </source>
</evidence>
<name>A0ABP7SXH3_9SPHN</name>
<dbReference type="InterPro" id="IPR029787">
    <property type="entry name" value="Nucleotide_cyclase"/>
</dbReference>
<dbReference type="PROSITE" id="PS50887">
    <property type="entry name" value="GGDEF"/>
    <property type="match status" value="1"/>
</dbReference>
<dbReference type="Gene3D" id="3.30.450.20">
    <property type="entry name" value="PAS domain"/>
    <property type="match status" value="1"/>
</dbReference>
<feature type="transmembrane region" description="Helical" evidence="1">
    <location>
        <begin position="46"/>
        <end position="70"/>
    </location>
</feature>
<dbReference type="SMART" id="SM00052">
    <property type="entry name" value="EAL"/>
    <property type="match status" value="1"/>
</dbReference>
<dbReference type="Proteomes" id="UP001500235">
    <property type="component" value="Unassembled WGS sequence"/>
</dbReference>
<feature type="domain" description="EAL" evidence="2">
    <location>
        <begin position="529"/>
        <end position="782"/>
    </location>
</feature>
<dbReference type="SUPFAM" id="SSF55785">
    <property type="entry name" value="PYP-like sensor domain (PAS domain)"/>
    <property type="match status" value="1"/>
</dbReference>
<keyword evidence="1" id="KW-0472">Membrane</keyword>
<evidence type="ECO:0000256" key="1">
    <source>
        <dbReference type="SAM" id="Phobius"/>
    </source>
</evidence>
<dbReference type="InterPro" id="IPR000160">
    <property type="entry name" value="GGDEF_dom"/>
</dbReference>
<dbReference type="InterPro" id="IPR052155">
    <property type="entry name" value="Biofilm_reg_signaling"/>
</dbReference>
<sequence>MAEGQGRTPAGQGSAREAPIDLATLCFLNPPQNRVQERVRQGQIDALVRMIPMTILVNVAAAIVLAISLWSHLPNLQVLLWSGLITGVSAARLIRFARLRRNPEYARAKPPTIRTIMWPIGGLTLLWMLPAFLWFDHVSPAAQVALILILFGMASGASVTMSTVPPAALLFVAMVAISSLIAMLKLEQSSALFLTPIYTGLLTYAILWNVRHFAGHLAATLELEEKGELINLLREFDASGSEWLWELAPNLTVAHLSDGLAAAIGERPQDLIGRPIIDLLDPDHSVSAVSAGMRNILDSLRSSRSFRDLAIPAKGGRAWWLLSGKPQFDAAGRLTCWRGVGSDITLSRLTGHDSITAARHDPMTGLANRLLVRELLEEALIRGRPMGGGCALMLVDLDRFKLVNDTLGHEVGDELLCEVARRLERIAPAHQVGRLGGDEFALVLTGATDRETLSNLAEAVIVVLSAPYRISGAELNIGATIGIAIAPLDGITQEGLTRSADLALYSAKKAGRGSFLFFEGAMAEEAAANRALESDLRSALKLGELSLAYQPIVHARSHEVIAREALLRWTHPVRGEVAPDLFVPVIEDAGLIGQVGNWVLREACREAAGWVDGARVAVNVSSAQLAAGPALVGHVIHALAASGLEARRLELEVTESIFLAGDATTRTTLDQLRAVGVRLVLDDFGMGYSSYACLTNGEFNTLKIDRSFTVAAAAPGRPAERAIVESILTLARGLDLDVTAEGIETGEQAALMVALGCGQLQGFLFGRPEIPFDAHTAVEPPFGTIPKRRPTIRAA</sequence>
<keyword evidence="1" id="KW-1133">Transmembrane helix</keyword>
<keyword evidence="1" id="KW-0812">Transmembrane</keyword>
<protein>
    <submittedName>
        <fullName evidence="4">EAL domain-containing protein</fullName>
    </submittedName>
</protein>
<evidence type="ECO:0000259" key="3">
    <source>
        <dbReference type="PROSITE" id="PS50887"/>
    </source>
</evidence>
<dbReference type="Pfam" id="PF00990">
    <property type="entry name" value="GGDEF"/>
    <property type="match status" value="1"/>
</dbReference>
<gene>
    <name evidence="4" type="ORF">GCM10022280_15910</name>
</gene>
<dbReference type="InterPro" id="IPR043128">
    <property type="entry name" value="Rev_trsase/Diguanyl_cyclase"/>
</dbReference>
<dbReference type="NCBIfam" id="TIGR00254">
    <property type="entry name" value="GGDEF"/>
    <property type="match status" value="1"/>
</dbReference>
<keyword evidence="5" id="KW-1185">Reference proteome</keyword>
<evidence type="ECO:0000313" key="5">
    <source>
        <dbReference type="Proteomes" id="UP001500235"/>
    </source>
</evidence>
<accession>A0ABP7SXH3</accession>
<dbReference type="Gene3D" id="3.30.70.270">
    <property type="match status" value="1"/>
</dbReference>
<dbReference type="InterPro" id="IPR001633">
    <property type="entry name" value="EAL_dom"/>
</dbReference>
<dbReference type="CDD" id="cd00130">
    <property type="entry name" value="PAS"/>
    <property type="match status" value="1"/>
</dbReference>
<dbReference type="PANTHER" id="PTHR44757:SF2">
    <property type="entry name" value="BIOFILM ARCHITECTURE MAINTENANCE PROTEIN MBAA"/>
    <property type="match status" value="1"/>
</dbReference>
<dbReference type="InterPro" id="IPR000014">
    <property type="entry name" value="PAS"/>
</dbReference>
<dbReference type="Gene3D" id="3.20.20.450">
    <property type="entry name" value="EAL domain"/>
    <property type="match status" value="1"/>
</dbReference>
<dbReference type="PANTHER" id="PTHR44757">
    <property type="entry name" value="DIGUANYLATE CYCLASE DGCP"/>
    <property type="match status" value="1"/>
</dbReference>
<comment type="caution">
    <text evidence="4">The sequence shown here is derived from an EMBL/GenBank/DDBJ whole genome shotgun (WGS) entry which is preliminary data.</text>
</comment>
<dbReference type="SMART" id="SM00267">
    <property type="entry name" value="GGDEF"/>
    <property type="match status" value="1"/>
</dbReference>
<feature type="transmembrane region" description="Helical" evidence="1">
    <location>
        <begin position="167"/>
        <end position="184"/>
    </location>
</feature>
<dbReference type="RefSeq" id="WP_344706853.1">
    <property type="nucleotide sequence ID" value="NZ_BAABBQ010000001.1"/>
</dbReference>
<dbReference type="SUPFAM" id="SSF55073">
    <property type="entry name" value="Nucleotide cyclase"/>
    <property type="match status" value="1"/>
</dbReference>
<evidence type="ECO:0000313" key="4">
    <source>
        <dbReference type="EMBL" id="GAA4017486.1"/>
    </source>
</evidence>
<feature type="transmembrane region" description="Helical" evidence="1">
    <location>
        <begin position="115"/>
        <end position="135"/>
    </location>
</feature>
<organism evidence="4 5">
    <name type="scientific">Sphingomonas swuensis</name>
    <dbReference type="NCBI Taxonomy" id="977800"/>
    <lineage>
        <taxon>Bacteria</taxon>
        <taxon>Pseudomonadati</taxon>
        <taxon>Pseudomonadota</taxon>
        <taxon>Alphaproteobacteria</taxon>
        <taxon>Sphingomonadales</taxon>
        <taxon>Sphingomonadaceae</taxon>
        <taxon>Sphingomonas</taxon>
    </lineage>
</organism>
<proteinExistence type="predicted"/>
<dbReference type="PROSITE" id="PS50883">
    <property type="entry name" value="EAL"/>
    <property type="match status" value="1"/>
</dbReference>
<feature type="transmembrane region" description="Helical" evidence="1">
    <location>
        <begin position="190"/>
        <end position="210"/>
    </location>
</feature>